<evidence type="ECO:0000256" key="3">
    <source>
        <dbReference type="PROSITE-ProRule" id="PRU00708"/>
    </source>
</evidence>
<dbReference type="InterPro" id="IPR002885">
    <property type="entry name" value="PPR_rpt"/>
</dbReference>
<organism evidence="4 5">
    <name type="scientific">Actinidia chinensis var. chinensis</name>
    <name type="common">Chinese soft-hair kiwi</name>
    <dbReference type="NCBI Taxonomy" id="1590841"/>
    <lineage>
        <taxon>Eukaryota</taxon>
        <taxon>Viridiplantae</taxon>
        <taxon>Streptophyta</taxon>
        <taxon>Embryophyta</taxon>
        <taxon>Tracheophyta</taxon>
        <taxon>Spermatophyta</taxon>
        <taxon>Magnoliopsida</taxon>
        <taxon>eudicotyledons</taxon>
        <taxon>Gunneridae</taxon>
        <taxon>Pentapetalae</taxon>
        <taxon>asterids</taxon>
        <taxon>Ericales</taxon>
        <taxon>Actinidiaceae</taxon>
        <taxon>Actinidia</taxon>
    </lineage>
</organism>
<evidence type="ECO:0000256" key="1">
    <source>
        <dbReference type="ARBA" id="ARBA00007626"/>
    </source>
</evidence>
<dbReference type="InterPro" id="IPR011990">
    <property type="entry name" value="TPR-like_helical_dom_sf"/>
</dbReference>
<name>A0A2R6QTK3_ACTCC</name>
<comment type="caution">
    <text evidence="4">The sequence shown here is derived from an EMBL/GenBank/DDBJ whole genome shotgun (WGS) entry which is preliminary data.</text>
</comment>
<dbReference type="OMA" id="HEFASMK"/>
<gene>
    <name evidence="4" type="ORF">CEY00_Acc15017</name>
</gene>
<dbReference type="EMBL" id="NKQK01000013">
    <property type="protein sequence ID" value="PSS14449.1"/>
    <property type="molecule type" value="Genomic_DNA"/>
</dbReference>
<dbReference type="Gene3D" id="1.25.40.10">
    <property type="entry name" value="Tetratricopeptide repeat domain"/>
    <property type="match status" value="2"/>
</dbReference>
<dbReference type="PANTHER" id="PTHR47447">
    <property type="entry name" value="OS03G0856100 PROTEIN"/>
    <property type="match status" value="1"/>
</dbReference>
<dbReference type="Gramene" id="PSS14449">
    <property type="protein sequence ID" value="PSS14449"/>
    <property type="gene ID" value="CEY00_Acc15017"/>
</dbReference>
<dbReference type="Pfam" id="PF13812">
    <property type="entry name" value="PPR_3"/>
    <property type="match status" value="1"/>
</dbReference>
<feature type="repeat" description="PPR" evidence="3">
    <location>
        <begin position="273"/>
        <end position="307"/>
    </location>
</feature>
<reference evidence="4 5" key="1">
    <citation type="submission" date="2017-07" db="EMBL/GenBank/DDBJ databases">
        <title>An improved, manually edited Actinidia chinensis var. chinensis (kiwifruit) genome highlights the challenges associated with draft genomes and gene prediction in plants.</title>
        <authorList>
            <person name="Pilkington S."/>
            <person name="Crowhurst R."/>
            <person name="Hilario E."/>
            <person name="Nardozza S."/>
            <person name="Fraser L."/>
            <person name="Peng Y."/>
            <person name="Gunaseelan K."/>
            <person name="Simpson R."/>
            <person name="Tahir J."/>
            <person name="Deroles S."/>
            <person name="Templeton K."/>
            <person name="Luo Z."/>
            <person name="Davy M."/>
            <person name="Cheng C."/>
            <person name="Mcneilage M."/>
            <person name="Scaglione D."/>
            <person name="Liu Y."/>
            <person name="Zhang Q."/>
            <person name="Datson P."/>
            <person name="De Silva N."/>
            <person name="Gardiner S."/>
            <person name="Bassett H."/>
            <person name="Chagne D."/>
            <person name="Mccallum J."/>
            <person name="Dzierzon H."/>
            <person name="Deng C."/>
            <person name="Wang Y.-Y."/>
            <person name="Barron N."/>
            <person name="Manako K."/>
            <person name="Bowen J."/>
            <person name="Foster T."/>
            <person name="Erridge Z."/>
            <person name="Tiffin H."/>
            <person name="Waite C."/>
            <person name="Davies K."/>
            <person name="Grierson E."/>
            <person name="Laing W."/>
            <person name="Kirk R."/>
            <person name="Chen X."/>
            <person name="Wood M."/>
            <person name="Montefiori M."/>
            <person name="Brummell D."/>
            <person name="Schwinn K."/>
            <person name="Catanach A."/>
            <person name="Fullerton C."/>
            <person name="Li D."/>
            <person name="Meiyalaghan S."/>
            <person name="Nieuwenhuizen N."/>
            <person name="Read N."/>
            <person name="Prakash R."/>
            <person name="Hunter D."/>
            <person name="Zhang H."/>
            <person name="Mckenzie M."/>
            <person name="Knabel M."/>
            <person name="Harris A."/>
            <person name="Allan A."/>
            <person name="Chen A."/>
            <person name="Janssen B."/>
            <person name="Plunkett B."/>
            <person name="Dwamena C."/>
            <person name="Voogd C."/>
            <person name="Leif D."/>
            <person name="Lafferty D."/>
            <person name="Souleyre E."/>
            <person name="Varkonyi-Gasic E."/>
            <person name="Gambi F."/>
            <person name="Hanley J."/>
            <person name="Yao J.-L."/>
            <person name="Cheung J."/>
            <person name="David K."/>
            <person name="Warren B."/>
            <person name="Marsh K."/>
            <person name="Snowden K."/>
            <person name="Lin-Wang K."/>
            <person name="Brian L."/>
            <person name="Martinez-Sanchez M."/>
            <person name="Wang M."/>
            <person name="Ileperuma N."/>
            <person name="Macnee N."/>
            <person name="Campin R."/>
            <person name="Mcatee P."/>
            <person name="Drummond R."/>
            <person name="Espley R."/>
            <person name="Ireland H."/>
            <person name="Wu R."/>
            <person name="Atkinson R."/>
            <person name="Karunairetnam S."/>
            <person name="Bulley S."/>
            <person name="Chunkath S."/>
            <person name="Hanley Z."/>
            <person name="Storey R."/>
            <person name="Thrimawithana A."/>
            <person name="Thomson S."/>
            <person name="David C."/>
            <person name="Testolin R."/>
        </authorList>
    </citation>
    <scope>NUCLEOTIDE SEQUENCE [LARGE SCALE GENOMIC DNA]</scope>
    <source>
        <strain evidence="5">cv. Red5</strain>
        <tissue evidence="4">Young leaf</tissue>
    </source>
</reference>
<evidence type="ECO:0000313" key="4">
    <source>
        <dbReference type="EMBL" id="PSS14449.1"/>
    </source>
</evidence>
<feature type="repeat" description="PPR" evidence="3">
    <location>
        <begin position="343"/>
        <end position="377"/>
    </location>
</feature>
<feature type="repeat" description="PPR" evidence="3">
    <location>
        <begin position="308"/>
        <end position="342"/>
    </location>
</feature>
<feature type="repeat" description="PPR" evidence="3">
    <location>
        <begin position="238"/>
        <end position="272"/>
    </location>
</feature>
<keyword evidence="2" id="KW-0677">Repeat</keyword>
<keyword evidence="5" id="KW-1185">Reference proteome</keyword>
<dbReference type="NCBIfam" id="TIGR00756">
    <property type="entry name" value="PPR"/>
    <property type="match status" value="4"/>
</dbReference>
<proteinExistence type="inferred from homology"/>
<comment type="similarity">
    <text evidence="1">Belongs to the PPR family. P subfamily.</text>
</comment>
<sequence length="435" mass="49265">MLSASKWFKQLSQRKPNSFVSATQRKACLNCQIHRLIEEQEKGKRTLWFDKFVDGCLVTSSHALPTRRHLPHTKFITTILVGVSWHWPFLAIMDTCIGNYRSVATQASSSEEELTDEFLNQILLAIENDPISAKEICTAYIEKLCKAGNLSVAARLLQSLRDKHMYLSSNAYNLLLAAAGESNDIGLVSQSFKDLLVFGEPISSISYFNIAKAFKTRNDAVLLLGFIKEVSELTFPRSATVANRIILAFAECGQIDNALLIFDHMKSLKCKPDLFTYNTVLGILGRVGRADEMLHEFASMKETNVVPDIVSYNTLINSLRKLGRLDLCLVFLKELEERGFEPDLRTYTALIESFGRSGNVEESLRLFNEMKRRCICPSIYIYRSLINNLKKMGKTELAMTLLEEMNTSQADLVGPKNFRRKNRQLNSKGEILNSY</sequence>
<dbReference type="STRING" id="1590841.A0A2R6QTK3"/>
<protein>
    <submittedName>
        <fullName evidence="4">Pentatricopeptide repeat-containing protein</fullName>
    </submittedName>
</protein>
<dbReference type="PROSITE" id="PS51375">
    <property type="entry name" value="PPR"/>
    <property type="match status" value="4"/>
</dbReference>
<dbReference type="InParanoid" id="A0A2R6QTK3"/>
<accession>A0A2R6QTK3</accession>
<reference evidence="5" key="2">
    <citation type="journal article" date="2018" name="BMC Genomics">
        <title>A manually annotated Actinidia chinensis var. chinensis (kiwifruit) genome highlights the challenges associated with draft genomes and gene prediction in plants.</title>
        <authorList>
            <person name="Pilkington S.M."/>
            <person name="Crowhurst R."/>
            <person name="Hilario E."/>
            <person name="Nardozza S."/>
            <person name="Fraser L."/>
            <person name="Peng Y."/>
            <person name="Gunaseelan K."/>
            <person name="Simpson R."/>
            <person name="Tahir J."/>
            <person name="Deroles S.C."/>
            <person name="Templeton K."/>
            <person name="Luo Z."/>
            <person name="Davy M."/>
            <person name="Cheng C."/>
            <person name="McNeilage M."/>
            <person name="Scaglione D."/>
            <person name="Liu Y."/>
            <person name="Zhang Q."/>
            <person name="Datson P."/>
            <person name="De Silva N."/>
            <person name="Gardiner S.E."/>
            <person name="Bassett H."/>
            <person name="Chagne D."/>
            <person name="McCallum J."/>
            <person name="Dzierzon H."/>
            <person name="Deng C."/>
            <person name="Wang Y.Y."/>
            <person name="Barron L."/>
            <person name="Manako K."/>
            <person name="Bowen J."/>
            <person name="Foster T.M."/>
            <person name="Erridge Z.A."/>
            <person name="Tiffin H."/>
            <person name="Waite C.N."/>
            <person name="Davies K.M."/>
            <person name="Grierson E.P."/>
            <person name="Laing W.A."/>
            <person name="Kirk R."/>
            <person name="Chen X."/>
            <person name="Wood M."/>
            <person name="Montefiori M."/>
            <person name="Brummell D.A."/>
            <person name="Schwinn K.E."/>
            <person name="Catanach A."/>
            <person name="Fullerton C."/>
            <person name="Li D."/>
            <person name="Meiyalaghan S."/>
            <person name="Nieuwenhuizen N."/>
            <person name="Read N."/>
            <person name="Prakash R."/>
            <person name="Hunter D."/>
            <person name="Zhang H."/>
            <person name="McKenzie M."/>
            <person name="Knabel M."/>
            <person name="Harris A."/>
            <person name="Allan A.C."/>
            <person name="Gleave A."/>
            <person name="Chen A."/>
            <person name="Janssen B.J."/>
            <person name="Plunkett B."/>
            <person name="Ampomah-Dwamena C."/>
            <person name="Voogd C."/>
            <person name="Leif D."/>
            <person name="Lafferty D."/>
            <person name="Souleyre E.J.F."/>
            <person name="Varkonyi-Gasic E."/>
            <person name="Gambi F."/>
            <person name="Hanley J."/>
            <person name="Yao J.L."/>
            <person name="Cheung J."/>
            <person name="David K.M."/>
            <person name="Warren B."/>
            <person name="Marsh K."/>
            <person name="Snowden K.C."/>
            <person name="Lin-Wang K."/>
            <person name="Brian L."/>
            <person name="Martinez-Sanchez M."/>
            <person name="Wang M."/>
            <person name="Ileperuma N."/>
            <person name="Macnee N."/>
            <person name="Campin R."/>
            <person name="McAtee P."/>
            <person name="Drummond R.S.M."/>
            <person name="Espley R.V."/>
            <person name="Ireland H.S."/>
            <person name="Wu R."/>
            <person name="Atkinson R.G."/>
            <person name="Karunairetnam S."/>
            <person name="Bulley S."/>
            <person name="Chunkath S."/>
            <person name="Hanley Z."/>
            <person name="Storey R."/>
            <person name="Thrimawithana A.H."/>
            <person name="Thomson S."/>
            <person name="David C."/>
            <person name="Testolin R."/>
            <person name="Huang H."/>
            <person name="Hellens R.P."/>
            <person name="Schaffer R.J."/>
        </authorList>
    </citation>
    <scope>NUCLEOTIDE SEQUENCE [LARGE SCALE GENOMIC DNA]</scope>
    <source>
        <strain evidence="5">cv. Red5</strain>
    </source>
</reference>
<dbReference type="Proteomes" id="UP000241394">
    <property type="component" value="Chromosome LG13"/>
</dbReference>
<dbReference type="OrthoDB" id="185373at2759"/>
<evidence type="ECO:0000313" key="5">
    <source>
        <dbReference type="Proteomes" id="UP000241394"/>
    </source>
</evidence>
<dbReference type="PANTHER" id="PTHR47447:SF28">
    <property type="entry name" value="PENTACOTRIPEPTIDE-REPEAT REGION OF PRORP DOMAIN-CONTAINING PROTEIN"/>
    <property type="match status" value="1"/>
</dbReference>
<evidence type="ECO:0000256" key="2">
    <source>
        <dbReference type="ARBA" id="ARBA00022737"/>
    </source>
</evidence>
<dbReference type="AlphaFoldDB" id="A0A2R6QTK3"/>
<dbReference type="Pfam" id="PF13041">
    <property type="entry name" value="PPR_2"/>
    <property type="match status" value="2"/>
</dbReference>